<dbReference type="Proteomes" id="UP000234681">
    <property type="component" value="Chromosome 2"/>
</dbReference>
<protein>
    <submittedName>
        <fullName evidence="1">RCG41498, isoform CRA_a</fullName>
    </submittedName>
</protein>
<proteinExistence type="predicted"/>
<organism evidence="1 2">
    <name type="scientific">Rattus norvegicus</name>
    <name type="common">Rat</name>
    <dbReference type="NCBI Taxonomy" id="10116"/>
    <lineage>
        <taxon>Eukaryota</taxon>
        <taxon>Metazoa</taxon>
        <taxon>Chordata</taxon>
        <taxon>Craniata</taxon>
        <taxon>Vertebrata</taxon>
        <taxon>Euteleostomi</taxon>
        <taxon>Mammalia</taxon>
        <taxon>Eutheria</taxon>
        <taxon>Euarchontoglires</taxon>
        <taxon>Glires</taxon>
        <taxon>Rodentia</taxon>
        <taxon>Myomorpha</taxon>
        <taxon>Muroidea</taxon>
        <taxon>Muridae</taxon>
        <taxon>Murinae</taxon>
        <taxon>Rattus</taxon>
    </lineage>
</organism>
<dbReference type="EMBL" id="CH473961">
    <property type="protein sequence ID" value="EDM01007.1"/>
    <property type="molecule type" value="Genomic_DNA"/>
</dbReference>
<sequence>MKTPKSSEMGRQMALLTLALCKSTDFPNIRRNGSLGGYQC</sequence>
<reference evidence="2" key="1">
    <citation type="submission" date="2005-09" db="EMBL/GenBank/DDBJ databases">
        <authorList>
            <person name="Mural R.J."/>
            <person name="Li P.W."/>
            <person name="Adams M.D."/>
            <person name="Amanatides P.G."/>
            <person name="Baden-Tillson H."/>
            <person name="Barnstead M."/>
            <person name="Chin S.H."/>
            <person name="Dew I."/>
            <person name="Evans C.A."/>
            <person name="Ferriera S."/>
            <person name="Flanigan M."/>
            <person name="Fosler C."/>
            <person name="Glodek A."/>
            <person name="Gu Z."/>
            <person name="Holt R.A."/>
            <person name="Jennings D."/>
            <person name="Kraft C.L."/>
            <person name="Lu F."/>
            <person name="Nguyen T."/>
            <person name="Nusskern D.R."/>
            <person name="Pfannkoch C.M."/>
            <person name="Sitter C."/>
            <person name="Sutton G.G."/>
            <person name="Venter J.C."/>
            <person name="Wang Z."/>
            <person name="Woodage T."/>
            <person name="Zheng X.H."/>
            <person name="Zhong F."/>
        </authorList>
    </citation>
    <scope>NUCLEOTIDE SEQUENCE [LARGE SCALE GENOMIC DNA]</scope>
    <source>
        <strain>BN</strain>
        <strain evidence="2">Sprague-Dawley</strain>
    </source>
</reference>
<name>A6IH59_RAT</name>
<evidence type="ECO:0000313" key="2">
    <source>
        <dbReference type="Proteomes" id="UP000234681"/>
    </source>
</evidence>
<evidence type="ECO:0000313" key="1">
    <source>
        <dbReference type="EMBL" id="EDM01007.1"/>
    </source>
</evidence>
<dbReference type="AlphaFoldDB" id="A6IH59"/>
<accession>A6IH59</accession>
<gene>
    <name evidence="1" type="ORF">rCG_41498</name>
</gene>